<gene>
    <name evidence="1" type="ORF">UFOPK2423_01631</name>
</gene>
<sequence length="77" mass="8087">MVIEHASSDVSPAGAFIKNCSGVMAYSPATLQSVALTLLKGMEVTRSPIANLVTPLPIASTMPHPSRPIREGRLATE</sequence>
<organism evidence="1">
    <name type="scientific">freshwater metagenome</name>
    <dbReference type="NCBI Taxonomy" id="449393"/>
    <lineage>
        <taxon>unclassified sequences</taxon>
        <taxon>metagenomes</taxon>
        <taxon>ecological metagenomes</taxon>
    </lineage>
</organism>
<reference evidence="1" key="1">
    <citation type="submission" date="2020-05" db="EMBL/GenBank/DDBJ databases">
        <authorList>
            <person name="Chiriac C."/>
            <person name="Salcher M."/>
            <person name="Ghai R."/>
            <person name="Kavagutti S V."/>
        </authorList>
    </citation>
    <scope>NUCLEOTIDE SEQUENCE</scope>
</reference>
<dbReference type="EMBL" id="CAEZXN010000064">
    <property type="protein sequence ID" value="CAB4709224.1"/>
    <property type="molecule type" value="Genomic_DNA"/>
</dbReference>
<protein>
    <submittedName>
        <fullName evidence="1">Unannotated protein</fullName>
    </submittedName>
</protein>
<accession>A0A6J6QP95</accession>
<proteinExistence type="predicted"/>
<evidence type="ECO:0000313" key="1">
    <source>
        <dbReference type="EMBL" id="CAB4709224.1"/>
    </source>
</evidence>
<name>A0A6J6QP95_9ZZZZ</name>
<dbReference type="AlphaFoldDB" id="A0A6J6QP95"/>